<reference evidence="3" key="1">
    <citation type="submission" date="2020-07" db="EMBL/GenBank/DDBJ databases">
        <title>Huge and variable diversity of episymbiotic CPR bacteria and DPANN archaea in groundwater ecosystems.</title>
        <authorList>
            <person name="He C.Y."/>
            <person name="Keren R."/>
            <person name="Whittaker M."/>
            <person name="Farag I.F."/>
            <person name="Doudna J."/>
            <person name="Cate J.H.D."/>
            <person name="Banfield J.F."/>
        </authorList>
    </citation>
    <scope>NUCLEOTIDE SEQUENCE</scope>
    <source>
        <strain evidence="3">NC_groundwater_1482_Ag_S-0.65um_47_24</strain>
    </source>
</reference>
<dbReference type="Gene3D" id="1.10.1660.10">
    <property type="match status" value="1"/>
</dbReference>
<dbReference type="Proteomes" id="UP000772181">
    <property type="component" value="Unassembled WGS sequence"/>
</dbReference>
<dbReference type="NCBIfam" id="TIGR03589">
    <property type="entry name" value="PseB"/>
    <property type="match status" value="1"/>
</dbReference>
<sequence length="404" mass="45849">MRTDGGQRRFSEADFAYLKEIKTLLHQKNRTIEQTRKLLKKGNSDNGKIDWARQTILLTGGTGSFGKHFCKIMLQKYHPKVIRVYSRDELKQFEMRQLFNDDRIRYFIGDVRDADRLKRAMEGVDLVVHAAALKQVPSCEYNPFEAVKTNIFGAKNIIDAAIDTNVKKVVALSTDKAVNPVNLYGATKLCADKIFIQGNSYSGPRGTRFSCVRYGNVIGSRGSVIPVFKEQRKLGKVTITDNRMTRFWITLDQAVELVINALHHMQGGEIFVPKIPSMEIVDLAKAIAPECEIEIIGIRPGEKIHEILITEEEGRNTIAYDGMYVIMPSFPWWERQNYKAGKILPENFMYASNLNDEWLTVEDLKEIVSGPAGVEEEPVARLLTTIHKLNEKIVLDLINSEEGL</sequence>
<evidence type="ECO:0000313" key="4">
    <source>
        <dbReference type="Proteomes" id="UP000772181"/>
    </source>
</evidence>
<dbReference type="PANTHER" id="PTHR43318:SF2">
    <property type="entry name" value="UDP-N-ACETYLGLUCOSAMINE 4,6-DEHYDRATASE (INVERTING)"/>
    <property type="match status" value="1"/>
</dbReference>
<dbReference type="AlphaFoldDB" id="A0A933GLN4"/>
<dbReference type="GO" id="GO:0016829">
    <property type="term" value="F:lyase activity"/>
    <property type="evidence" value="ECO:0007669"/>
    <property type="project" value="UniProtKB-KW"/>
</dbReference>
<evidence type="ECO:0000256" key="1">
    <source>
        <dbReference type="ARBA" id="ARBA00007430"/>
    </source>
</evidence>
<dbReference type="SUPFAM" id="SSF51735">
    <property type="entry name" value="NAD(P)-binding Rossmann-fold domains"/>
    <property type="match status" value="1"/>
</dbReference>
<dbReference type="InterPro" id="IPR020025">
    <property type="entry name" value="PseB"/>
</dbReference>
<dbReference type="PANTHER" id="PTHR43318">
    <property type="entry name" value="UDP-N-ACETYLGLUCOSAMINE 4,6-DEHYDRATASE"/>
    <property type="match status" value="1"/>
</dbReference>
<organism evidence="3 4">
    <name type="scientific">Tectimicrobiota bacterium</name>
    <dbReference type="NCBI Taxonomy" id="2528274"/>
    <lineage>
        <taxon>Bacteria</taxon>
        <taxon>Pseudomonadati</taxon>
        <taxon>Nitrospinota/Tectimicrobiota group</taxon>
        <taxon>Candidatus Tectimicrobiota</taxon>
    </lineage>
</organism>
<dbReference type="InterPro" id="IPR051203">
    <property type="entry name" value="Polysaccharide_Synthase-Rel"/>
</dbReference>
<evidence type="ECO:0000313" key="3">
    <source>
        <dbReference type="EMBL" id="MBI4595044.1"/>
    </source>
</evidence>
<comment type="similarity">
    <text evidence="1">Belongs to the polysaccharide synthase family.</text>
</comment>
<dbReference type="PROSITE" id="PS50937">
    <property type="entry name" value="HTH_MERR_2"/>
    <property type="match status" value="1"/>
</dbReference>
<dbReference type="EC" id="4.2.1.115" evidence="3"/>
<proteinExistence type="inferred from homology"/>
<evidence type="ECO:0000259" key="2">
    <source>
        <dbReference type="PROSITE" id="PS50937"/>
    </source>
</evidence>
<dbReference type="GO" id="GO:0006355">
    <property type="term" value="P:regulation of DNA-templated transcription"/>
    <property type="evidence" value="ECO:0007669"/>
    <property type="project" value="InterPro"/>
</dbReference>
<name>A0A933GLN4_UNCTE</name>
<dbReference type="InterPro" id="IPR000551">
    <property type="entry name" value="MerR-type_HTH_dom"/>
</dbReference>
<protein>
    <submittedName>
        <fullName evidence="3">UDP-N-acetylglucosamine 4,6-dehydratase (Inverting)</fullName>
        <ecNumber evidence="3">4.2.1.115</ecNumber>
    </submittedName>
</protein>
<comment type="caution">
    <text evidence="3">The sequence shown here is derived from an EMBL/GenBank/DDBJ whole genome shotgun (WGS) entry which is preliminary data.</text>
</comment>
<accession>A0A933GLN4</accession>
<dbReference type="InterPro" id="IPR036291">
    <property type="entry name" value="NAD(P)-bd_dom_sf"/>
</dbReference>
<gene>
    <name evidence="3" type="primary">pseB</name>
    <name evidence="3" type="ORF">HY730_01545</name>
</gene>
<dbReference type="GO" id="GO:0003677">
    <property type="term" value="F:DNA binding"/>
    <property type="evidence" value="ECO:0007669"/>
    <property type="project" value="InterPro"/>
</dbReference>
<dbReference type="EMBL" id="JACQWF010000072">
    <property type="protein sequence ID" value="MBI4595044.1"/>
    <property type="molecule type" value="Genomic_DNA"/>
</dbReference>
<dbReference type="InterPro" id="IPR003869">
    <property type="entry name" value="Polysac_CapD-like"/>
</dbReference>
<keyword evidence="3" id="KW-0456">Lyase</keyword>
<dbReference type="CDD" id="cd05237">
    <property type="entry name" value="UDP_invert_4-6DH_SDR_e"/>
    <property type="match status" value="1"/>
</dbReference>
<dbReference type="Gene3D" id="3.40.50.720">
    <property type="entry name" value="NAD(P)-binding Rossmann-like Domain"/>
    <property type="match status" value="1"/>
</dbReference>
<dbReference type="Pfam" id="PF02719">
    <property type="entry name" value="Polysacc_synt_2"/>
    <property type="match status" value="1"/>
</dbReference>
<feature type="domain" description="HTH merR-type" evidence="2">
    <location>
        <begin position="1"/>
        <end position="27"/>
    </location>
</feature>